<proteinExistence type="predicted"/>
<protein>
    <submittedName>
        <fullName evidence="1">19469_t:CDS:1</fullName>
    </submittedName>
</protein>
<name>A0ACA9PQW7_9GLOM</name>
<organism evidence="1 2">
    <name type="scientific">Racocetra persica</name>
    <dbReference type="NCBI Taxonomy" id="160502"/>
    <lineage>
        <taxon>Eukaryota</taxon>
        <taxon>Fungi</taxon>
        <taxon>Fungi incertae sedis</taxon>
        <taxon>Mucoromycota</taxon>
        <taxon>Glomeromycotina</taxon>
        <taxon>Glomeromycetes</taxon>
        <taxon>Diversisporales</taxon>
        <taxon>Gigasporaceae</taxon>
        <taxon>Racocetra</taxon>
    </lineage>
</organism>
<feature type="non-terminal residue" evidence="1">
    <location>
        <position position="1"/>
    </location>
</feature>
<comment type="caution">
    <text evidence="1">The sequence shown here is derived from an EMBL/GenBank/DDBJ whole genome shotgun (WGS) entry which is preliminary data.</text>
</comment>
<gene>
    <name evidence="1" type="ORF">RPERSI_LOCUS11160</name>
</gene>
<reference evidence="1" key="1">
    <citation type="submission" date="2021-06" db="EMBL/GenBank/DDBJ databases">
        <authorList>
            <person name="Kallberg Y."/>
            <person name="Tangrot J."/>
            <person name="Rosling A."/>
        </authorList>
    </citation>
    <scope>NUCLEOTIDE SEQUENCE</scope>
    <source>
        <strain evidence="1">MA461A</strain>
    </source>
</reference>
<evidence type="ECO:0000313" key="2">
    <source>
        <dbReference type="Proteomes" id="UP000789920"/>
    </source>
</evidence>
<accession>A0ACA9PQW7</accession>
<sequence length="49" mass="5757">NKNADFLVKKMELLARIIELEQSAKENENNTKLRDAEINELRSRISKLE</sequence>
<keyword evidence="2" id="KW-1185">Reference proteome</keyword>
<dbReference type="EMBL" id="CAJVQC010022720">
    <property type="protein sequence ID" value="CAG8719322.1"/>
    <property type="molecule type" value="Genomic_DNA"/>
</dbReference>
<evidence type="ECO:0000313" key="1">
    <source>
        <dbReference type="EMBL" id="CAG8719322.1"/>
    </source>
</evidence>
<dbReference type="Proteomes" id="UP000789920">
    <property type="component" value="Unassembled WGS sequence"/>
</dbReference>